<protein>
    <submittedName>
        <fullName evidence="1">Uncharacterized protein</fullName>
    </submittedName>
</protein>
<dbReference type="EMBL" id="JBDJPC010000021">
    <property type="protein sequence ID" value="KAL1487690.1"/>
    <property type="molecule type" value="Genomic_DNA"/>
</dbReference>
<dbReference type="AlphaFoldDB" id="A0ABD1DZZ0"/>
<gene>
    <name evidence="1" type="ORF">ABEB36_015667</name>
</gene>
<reference evidence="1 2" key="1">
    <citation type="submission" date="2024-05" db="EMBL/GenBank/DDBJ databases">
        <title>Genetic variation in Jamaican populations of the coffee berry borer (Hypothenemus hampei).</title>
        <authorList>
            <person name="Errbii M."/>
            <person name="Myrie A."/>
        </authorList>
    </citation>
    <scope>NUCLEOTIDE SEQUENCE [LARGE SCALE GENOMIC DNA]</scope>
    <source>
        <strain evidence="1">JA-Hopewell-2020-01-JO</strain>
        <tissue evidence="1">Whole body</tissue>
    </source>
</reference>
<name>A0ABD1DZZ0_HYPHA</name>
<proteinExistence type="predicted"/>
<dbReference type="Proteomes" id="UP001566132">
    <property type="component" value="Unassembled WGS sequence"/>
</dbReference>
<keyword evidence="2" id="KW-1185">Reference proteome</keyword>
<evidence type="ECO:0000313" key="1">
    <source>
        <dbReference type="EMBL" id="KAL1487690.1"/>
    </source>
</evidence>
<comment type="caution">
    <text evidence="1">The sequence shown here is derived from an EMBL/GenBank/DDBJ whole genome shotgun (WGS) entry which is preliminary data.</text>
</comment>
<sequence>MAAGSSRSHKIIQLAHTVANTSANENELKTDLYHNEPFSDSGSEYDISCDTDSDEFEFVAKRSLKRKKKEKVILNKKKFVKKELEKPITTRQIPFLDRTNTEVLEVSITTTDILQEDGRQIQERSSAMGQVLCNEKCRLKCNDKFNDVDRNALFRDLLKTADEKNLYLFGCLKSFDVKRPNGKTHQVCKNALLKLLNIGIKKLDLIQNQISDGKCTPQKDCKGRHKSRPNKTPVPVSFTDTRILIDF</sequence>
<accession>A0ABD1DZZ0</accession>
<evidence type="ECO:0000313" key="2">
    <source>
        <dbReference type="Proteomes" id="UP001566132"/>
    </source>
</evidence>
<organism evidence="1 2">
    <name type="scientific">Hypothenemus hampei</name>
    <name type="common">Coffee berry borer</name>
    <dbReference type="NCBI Taxonomy" id="57062"/>
    <lineage>
        <taxon>Eukaryota</taxon>
        <taxon>Metazoa</taxon>
        <taxon>Ecdysozoa</taxon>
        <taxon>Arthropoda</taxon>
        <taxon>Hexapoda</taxon>
        <taxon>Insecta</taxon>
        <taxon>Pterygota</taxon>
        <taxon>Neoptera</taxon>
        <taxon>Endopterygota</taxon>
        <taxon>Coleoptera</taxon>
        <taxon>Polyphaga</taxon>
        <taxon>Cucujiformia</taxon>
        <taxon>Curculionidae</taxon>
        <taxon>Scolytinae</taxon>
        <taxon>Hypothenemus</taxon>
    </lineage>
</organism>